<dbReference type="CDD" id="cd16025">
    <property type="entry name" value="PAS_like"/>
    <property type="match status" value="1"/>
</dbReference>
<gene>
    <name evidence="7" type="ORF">GCM10007857_47420</name>
</gene>
<name>A0ABQ6B562_9BRAD</name>
<evidence type="ECO:0000256" key="4">
    <source>
        <dbReference type="ARBA" id="ARBA00022837"/>
    </source>
</evidence>
<feature type="domain" description="Sulfatase N-terminal" evidence="6">
    <location>
        <begin position="80"/>
        <end position="495"/>
    </location>
</feature>
<evidence type="ECO:0000256" key="3">
    <source>
        <dbReference type="ARBA" id="ARBA00022801"/>
    </source>
</evidence>
<comment type="caution">
    <text evidence="7">The sequence shown here is derived from an EMBL/GenBank/DDBJ whole genome shotgun (WGS) entry which is preliminary data.</text>
</comment>
<sequence>MNTRKIFALLMCASSLASVTAFAQQTSQTAAPIGAPGATITIPGNQLPPPDLKFGGVIKEKASESTPWWPPRVVPPKGAPNVLLIMTDDQGFGAPGTFGGLIPTPSMDRIANAGLRYTNFHSTSLCSPTRAALITGRNHHSVGYGVVGEIATGFPGYDSIIPIEKGTIGTILKANGYATSWFGKDHNTPSYQSSQAGPFDQWPNGMGFDYFYGFVGGDASQWQPNLFRNTTAIYPFQGNPGWNLETAMADEAIQHMKQLKEVAPDKPFFIYYVPGATHAPHHPTPEWVKKISDMHLFDEGWNKARERIFANQKRLGIMPENAKLTPWPKDLPEWDSLGLDEKKLFIKQADVYGAYLAYADHEIGRVVQAVEDLGELNNTLIIYIGGDNGASAEGMLNGTPNEFTTFNGVPVPVKDQLLWYPFWGSERTFPHFAAGWAWTMDTPFKWVKQVPSHFGGTAQGVVMSWPGHITDVGGIRRQFHHVIDIVPTILEATGISQPDTINGIKQIPIEGVGMTYTWDKANAPTASRHTTQYFEMLGNRAIYQDGWVAATTPATLPWELSTKTPPDVITGYNWELFDVKEDPTQSNDLAATMPDKLKQMQDLFYAEARKYNVLPLDNSTLARWNTPRPSLTAGRTVFTYSGELIGTPASAAPDVMNKSYRITADVDLPDGGAEGMIVTHGGRFGGYGLFLSKGEFGVGRGKVVFLYNLLDLKRTTWEGPELGAGKHSIVFDFRSDSPGLGKGGTGVLSVDGKEVAKNSMEHTIPVTFPEDETFDVGQDTRTGVALVEYRYDVPFKFTGKINKLTFKLEPEPQTQGKN</sequence>
<keyword evidence="2" id="KW-0479">Metal-binding</keyword>
<dbReference type="InterPro" id="IPR024607">
    <property type="entry name" value="Sulfatase_CS"/>
</dbReference>
<evidence type="ECO:0000259" key="6">
    <source>
        <dbReference type="Pfam" id="PF00884"/>
    </source>
</evidence>
<protein>
    <submittedName>
        <fullName evidence="7">Arylsulfatase</fullName>
    </submittedName>
</protein>
<evidence type="ECO:0000256" key="1">
    <source>
        <dbReference type="ARBA" id="ARBA00008779"/>
    </source>
</evidence>
<proteinExistence type="inferred from homology"/>
<dbReference type="Proteomes" id="UP001156905">
    <property type="component" value="Unassembled WGS sequence"/>
</dbReference>
<evidence type="ECO:0000256" key="5">
    <source>
        <dbReference type="SAM" id="SignalP"/>
    </source>
</evidence>
<feature type="chain" id="PRO_5047519390" evidence="5">
    <location>
        <begin position="24"/>
        <end position="818"/>
    </location>
</feature>
<evidence type="ECO:0000256" key="2">
    <source>
        <dbReference type="ARBA" id="ARBA00022723"/>
    </source>
</evidence>
<organism evidence="7 8">
    <name type="scientific">Bradyrhizobium iriomotense</name>
    <dbReference type="NCBI Taxonomy" id="441950"/>
    <lineage>
        <taxon>Bacteria</taxon>
        <taxon>Pseudomonadati</taxon>
        <taxon>Pseudomonadota</taxon>
        <taxon>Alphaproteobacteria</taxon>
        <taxon>Hyphomicrobiales</taxon>
        <taxon>Nitrobacteraceae</taxon>
        <taxon>Bradyrhizobium</taxon>
    </lineage>
</organism>
<dbReference type="PANTHER" id="PTHR42693:SF43">
    <property type="entry name" value="BLL2667 PROTEIN"/>
    <property type="match status" value="1"/>
</dbReference>
<keyword evidence="5" id="KW-0732">Signal</keyword>
<dbReference type="InterPro" id="IPR000917">
    <property type="entry name" value="Sulfatase_N"/>
</dbReference>
<dbReference type="InterPro" id="IPR050738">
    <property type="entry name" value="Sulfatase"/>
</dbReference>
<dbReference type="InterPro" id="IPR017850">
    <property type="entry name" value="Alkaline_phosphatase_core_sf"/>
</dbReference>
<keyword evidence="8" id="KW-1185">Reference proteome</keyword>
<comment type="similarity">
    <text evidence="1">Belongs to the sulfatase family.</text>
</comment>
<keyword evidence="4" id="KW-0106">Calcium</keyword>
<dbReference type="Gene3D" id="3.40.720.10">
    <property type="entry name" value="Alkaline Phosphatase, subunit A"/>
    <property type="match status" value="1"/>
</dbReference>
<dbReference type="RefSeq" id="WP_284269213.1">
    <property type="nucleotide sequence ID" value="NZ_BSOW01000017.1"/>
</dbReference>
<evidence type="ECO:0000313" key="8">
    <source>
        <dbReference type="Proteomes" id="UP001156905"/>
    </source>
</evidence>
<reference evidence="8" key="1">
    <citation type="journal article" date="2019" name="Int. J. Syst. Evol. Microbiol.">
        <title>The Global Catalogue of Microorganisms (GCM) 10K type strain sequencing project: providing services to taxonomists for standard genome sequencing and annotation.</title>
        <authorList>
            <consortium name="The Broad Institute Genomics Platform"/>
            <consortium name="The Broad Institute Genome Sequencing Center for Infectious Disease"/>
            <person name="Wu L."/>
            <person name="Ma J."/>
        </authorList>
    </citation>
    <scope>NUCLEOTIDE SEQUENCE [LARGE SCALE GENOMIC DNA]</scope>
    <source>
        <strain evidence="8">NBRC 102520</strain>
    </source>
</reference>
<dbReference type="Pfam" id="PF00884">
    <property type="entry name" value="Sulfatase"/>
    <property type="match status" value="1"/>
</dbReference>
<accession>A0ABQ6B562</accession>
<dbReference type="PANTHER" id="PTHR42693">
    <property type="entry name" value="ARYLSULFATASE FAMILY MEMBER"/>
    <property type="match status" value="1"/>
</dbReference>
<evidence type="ECO:0000313" key="7">
    <source>
        <dbReference type="EMBL" id="GLR88030.1"/>
    </source>
</evidence>
<feature type="signal peptide" evidence="5">
    <location>
        <begin position="1"/>
        <end position="23"/>
    </location>
</feature>
<dbReference type="SUPFAM" id="SSF53649">
    <property type="entry name" value="Alkaline phosphatase-like"/>
    <property type="match status" value="1"/>
</dbReference>
<dbReference type="EMBL" id="BSOW01000017">
    <property type="protein sequence ID" value="GLR88030.1"/>
    <property type="molecule type" value="Genomic_DNA"/>
</dbReference>
<keyword evidence="3" id="KW-0378">Hydrolase</keyword>
<dbReference type="PROSITE" id="PS00523">
    <property type="entry name" value="SULFATASE_1"/>
    <property type="match status" value="1"/>
</dbReference>
<dbReference type="Gene3D" id="3.30.1120.10">
    <property type="match status" value="1"/>
</dbReference>